<proteinExistence type="predicted"/>
<sequence>MSGLWKEIPFVLLLIAYCGFARAEIVTSCDGRYVAKIGDRHEMVVLRRGQRVATMKVDHHIDGGVFSLDDSALVVFGLPFRVDPRSPQVAHLSIYFIGKNIRLVEKEMYRGGVYDAAFRKDRKSIVVNSQFEVDVIDVERRQVHTFDAAHVPKFELQKCEEK</sequence>
<evidence type="ECO:0000313" key="2">
    <source>
        <dbReference type="Proteomes" id="UP000473470"/>
    </source>
</evidence>
<dbReference type="Proteomes" id="UP000473470">
    <property type="component" value="Unassembled WGS sequence"/>
</dbReference>
<reference evidence="1 2" key="1">
    <citation type="submission" date="2019-09" db="EMBL/GenBank/DDBJ databases">
        <title>Draft genome sequences of 48 bacterial type strains from the CCUG.</title>
        <authorList>
            <person name="Tunovic T."/>
            <person name="Pineiro-Iglesias B."/>
            <person name="Unosson C."/>
            <person name="Inganas E."/>
            <person name="Ohlen M."/>
            <person name="Cardew S."/>
            <person name="Jensie-Markopoulos S."/>
            <person name="Salva-Serra F."/>
            <person name="Jaen-Luchoro D."/>
            <person name="Karlsson R."/>
            <person name="Svensson-Stadler L."/>
            <person name="Chun J."/>
            <person name="Moore E."/>
        </authorList>
    </citation>
    <scope>NUCLEOTIDE SEQUENCE [LARGE SCALE GENOMIC DNA]</scope>
    <source>
        <strain evidence="1 2">CCUG 65686</strain>
    </source>
</reference>
<dbReference type="AlphaFoldDB" id="A0A6L3N302"/>
<name>A0A6L3N302_9BURK</name>
<dbReference type="EMBL" id="VZOK01000009">
    <property type="protein sequence ID" value="KAB0639604.1"/>
    <property type="molecule type" value="Genomic_DNA"/>
</dbReference>
<comment type="caution">
    <text evidence="1">The sequence shown here is derived from an EMBL/GenBank/DDBJ whole genome shotgun (WGS) entry which is preliminary data.</text>
</comment>
<protein>
    <submittedName>
        <fullName evidence="1">Uncharacterized protein</fullName>
    </submittedName>
</protein>
<organism evidence="1 2">
    <name type="scientific">Burkholderia stagnalis</name>
    <dbReference type="NCBI Taxonomy" id="1503054"/>
    <lineage>
        <taxon>Bacteria</taxon>
        <taxon>Pseudomonadati</taxon>
        <taxon>Pseudomonadota</taxon>
        <taxon>Betaproteobacteria</taxon>
        <taxon>Burkholderiales</taxon>
        <taxon>Burkholderiaceae</taxon>
        <taxon>Burkholderia</taxon>
        <taxon>Burkholderia cepacia complex</taxon>
    </lineage>
</organism>
<evidence type="ECO:0000313" key="1">
    <source>
        <dbReference type="EMBL" id="KAB0639604.1"/>
    </source>
</evidence>
<accession>A0A6L3N302</accession>
<gene>
    <name evidence="1" type="ORF">F7R25_08365</name>
</gene>
<dbReference type="RefSeq" id="WP_150998704.1">
    <property type="nucleotide sequence ID" value="NZ_CABVPM010000009.1"/>
</dbReference>